<feature type="transmembrane region" description="Helical" evidence="1">
    <location>
        <begin position="74"/>
        <end position="95"/>
    </location>
</feature>
<dbReference type="PANTHER" id="PTHR48098:SF1">
    <property type="entry name" value="DIACYLGLYCEROL ACYLTRANSFERASE_MYCOLYLTRANSFERASE AG85A"/>
    <property type="match status" value="1"/>
</dbReference>
<dbReference type="Pfam" id="PF00756">
    <property type="entry name" value="Esterase"/>
    <property type="match status" value="1"/>
</dbReference>
<dbReference type="GO" id="GO:0016747">
    <property type="term" value="F:acyltransferase activity, transferring groups other than amino-acyl groups"/>
    <property type="evidence" value="ECO:0007669"/>
    <property type="project" value="TreeGrafter"/>
</dbReference>
<dbReference type="InterPro" id="IPR050583">
    <property type="entry name" value="Mycobacterial_A85_antigen"/>
</dbReference>
<feature type="transmembrane region" description="Helical" evidence="1">
    <location>
        <begin position="141"/>
        <end position="159"/>
    </location>
</feature>
<dbReference type="AlphaFoldDB" id="A0A5C5RYP7"/>
<dbReference type="Gene3D" id="3.40.50.1820">
    <property type="entry name" value="alpha/beta hydrolase"/>
    <property type="match status" value="1"/>
</dbReference>
<gene>
    <name evidence="2" type="ORF">FK530_14150</name>
</gene>
<dbReference type="SUPFAM" id="SSF53474">
    <property type="entry name" value="alpha/beta-Hydrolases"/>
    <property type="match status" value="1"/>
</dbReference>
<keyword evidence="1" id="KW-1133">Transmembrane helix</keyword>
<sequence length="479" mass="50314">MGVSSSAARLYQCVGTSTVVMSWCAAASESVMAHSVDRPVSATFPQVRLTVATYPGRRARTEGRTVNPLRNLQLTAGPVPLLLLLAGAAALAGLISATRRSGSTRTVLACIGAALTTTALVDFLVEFVWRPFPDRLDPLVLLWIGLAVLAVLLAGVRVVRSPSWRSAGLSATAVAVVALMGAGQVNSLYAAYPSVEDLLPVDYPATVPRPDPGTEAVRGVVVRATVPPARSRFAARQALIYLPPAYLSGARERLPVLMLLPGQPGSPRDWFSGGKLARTMDTYAARRGGVAPVVVVPDATGGQFENPLCADSRSKRAATYLAEDVPAWVRQNLSVDPMPRAWAVGGYSYGGTCALQLATRFPEVFRTFLALSPDAEPDLGGGREETIRDAFAGDRGAYARADPITQLSLRRFPDSAGVLVAGTDDAASTAAAKRVAVAAAGAGMTVRTRWIRGGHDFAVWSGGLTAELDWLGGRLGLPG</sequence>
<name>A0A5C5RYP7_9ACTN</name>
<comment type="caution">
    <text evidence="2">The sequence shown here is derived from an EMBL/GenBank/DDBJ whole genome shotgun (WGS) entry which is preliminary data.</text>
</comment>
<feature type="transmembrane region" description="Helical" evidence="1">
    <location>
        <begin position="171"/>
        <end position="192"/>
    </location>
</feature>
<accession>A0A5C5RYP7</accession>
<feature type="transmembrane region" description="Helical" evidence="1">
    <location>
        <begin position="107"/>
        <end position="129"/>
    </location>
</feature>
<proteinExistence type="predicted"/>
<evidence type="ECO:0000313" key="2">
    <source>
        <dbReference type="EMBL" id="TWS28217.1"/>
    </source>
</evidence>
<reference evidence="2 3" key="1">
    <citation type="submission" date="2019-06" db="EMBL/GenBank/DDBJ databases">
        <title>Tsukamurella conjunctivitidis sp. nov., Tsukamurella assacharolytica sp. nov. and Tsukamurella sputae sp. nov. isolated from patients with conjunctivitis, bacteraemia (lymphoma) and respiratory infection (sputum) in Hong Kong.</title>
        <authorList>
            <person name="Teng J.L.L."/>
            <person name="Lee H.H."/>
            <person name="Fong J.Y.H."/>
            <person name="Fok K.M.N."/>
            <person name="Lau S.K.P."/>
            <person name="Woo P.C.Y."/>
        </authorList>
    </citation>
    <scope>NUCLEOTIDE SEQUENCE [LARGE SCALE GENOMIC DNA]</scope>
    <source>
        <strain evidence="2 3">HKU72</strain>
    </source>
</reference>
<dbReference type="InterPro" id="IPR029058">
    <property type="entry name" value="AB_hydrolase_fold"/>
</dbReference>
<dbReference type="Proteomes" id="UP000319375">
    <property type="component" value="Unassembled WGS sequence"/>
</dbReference>
<dbReference type="EMBL" id="VIGX01000007">
    <property type="protein sequence ID" value="TWS28217.1"/>
    <property type="molecule type" value="Genomic_DNA"/>
</dbReference>
<evidence type="ECO:0000313" key="3">
    <source>
        <dbReference type="Proteomes" id="UP000319375"/>
    </source>
</evidence>
<protein>
    <submittedName>
        <fullName evidence="2">Esterase</fullName>
    </submittedName>
</protein>
<dbReference type="PANTHER" id="PTHR48098">
    <property type="entry name" value="ENTEROCHELIN ESTERASE-RELATED"/>
    <property type="match status" value="1"/>
</dbReference>
<keyword evidence="1" id="KW-0812">Transmembrane</keyword>
<evidence type="ECO:0000256" key="1">
    <source>
        <dbReference type="SAM" id="Phobius"/>
    </source>
</evidence>
<dbReference type="InterPro" id="IPR000801">
    <property type="entry name" value="Esterase-like"/>
</dbReference>
<keyword evidence="1" id="KW-0472">Membrane</keyword>
<keyword evidence="3" id="KW-1185">Reference proteome</keyword>
<organism evidence="2 3">
    <name type="scientific">Tsukamurella conjunctivitidis</name>
    <dbReference type="NCBI Taxonomy" id="2592068"/>
    <lineage>
        <taxon>Bacteria</taxon>
        <taxon>Bacillati</taxon>
        <taxon>Actinomycetota</taxon>
        <taxon>Actinomycetes</taxon>
        <taxon>Mycobacteriales</taxon>
        <taxon>Tsukamurellaceae</taxon>
        <taxon>Tsukamurella</taxon>
    </lineage>
</organism>